<evidence type="ECO:0000256" key="1">
    <source>
        <dbReference type="ARBA" id="ARBA00001974"/>
    </source>
</evidence>
<organism evidence="6 7">
    <name type="scientific">Psychromicrobium lacuslunae</name>
    <dbReference type="NCBI Taxonomy" id="1618207"/>
    <lineage>
        <taxon>Bacteria</taxon>
        <taxon>Bacillati</taxon>
        <taxon>Actinomycetota</taxon>
        <taxon>Actinomycetes</taxon>
        <taxon>Micrococcales</taxon>
        <taxon>Micrococcaceae</taxon>
        <taxon>Psychromicrobium</taxon>
    </lineage>
</organism>
<protein>
    <recommendedName>
        <fullName evidence="5">FAD dependent oxidoreductase domain-containing protein</fullName>
    </recommendedName>
</protein>
<dbReference type="NCBIfam" id="TIGR03364">
    <property type="entry name" value="HpnW_proposed"/>
    <property type="match status" value="1"/>
</dbReference>
<evidence type="ECO:0000256" key="2">
    <source>
        <dbReference type="ARBA" id="ARBA00009410"/>
    </source>
</evidence>
<dbReference type="GO" id="GO:0005737">
    <property type="term" value="C:cytoplasm"/>
    <property type="evidence" value="ECO:0007669"/>
    <property type="project" value="TreeGrafter"/>
</dbReference>
<dbReference type="Gene3D" id="3.50.50.60">
    <property type="entry name" value="FAD/NAD(P)-binding domain"/>
    <property type="match status" value="1"/>
</dbReference>
<gene>
    <name evidence="6" type="ORF">UM93_09800</name>
</gene>
<dbReference type="InterPro" id="IPR017741">
    <property type="entry name" value="FAD-dependent_OxRdtase_HpnW"/>
</dbReference>
<dbReference type="STRING" id="1618207.UM93_09800"/>
<dbReference type="Proteomes" id="UP000061839">
    <property type="component" value="Chromosome"/>
</dbReference>
<evidence type="ECO:0000313" key="6">
    <source>
        <dbReference type="EMBL" id="AJT43023.1"/>
    </source>
</evidence>
<accession>A0A0D4C365</accession>
<dbReference type="Gene3D" id="3.30.9.10">
    <property type="entry name" value="D-Amino Acid Oxidase, subunit A, domain 2"/>
    <property type="match status" value="1"/>
</dbReference>
<dbReference type="AlphaFoldDB" id="A0A0D4C365"/>
<dbReference type="Pfam" id="PF01266">
    <property type="entry name" value="DAO"/>
    <property type="match status" value="1"/>
</dbReference>
<dbReference type="EMBL" id="CP011005">
    <property type="protein sequence ID" value="AJT43023.1"/>
    <property type="molecule type" value="Genomic_DNA"/>
</dbReference>
<dbReference type="KEGG" id="ari:UM93_09800"/>
<comment type="similarity">
    <text evidence="2">Belongs to the DadA oxidoreductase family.</text>
</comment>
<sequence>MLIVGAGIIGLSHAFHAVRRGLKVTVIDRDRRAVGASVRNFGHCCITAQSGELLELAQAGRPFWLEASSQAGFFASTAGALAVARSERELAVLSELSAARPLGQLELLSREQVATQLSGYAGADIIGGALLRDDLRVDPRQVVAALADWLAEQGVRFEWQTSFHFAQDGLAHTSRGSFVAAQIIVCVGHDVDRLYPEIAATEQINRCGLQMARVAAPRDLRLGPAVLSGTSMLRYPGFAETTAAAGLRAEIAAHDAEALAVDANIMFTQRPDGSLIVGDSHRLAETMDPFLAESVSELLLDRVAALLGVAQLTVLERWQGIYASSPLQPYLVSTVAPGVTLVSVTSGVGMTISFGLAQRVLAQLDLV</sequence>
<dbReference type="SUPFAM" id="SSF51905">
    <property type="entry name" value="FAD/NAD(P)-binding domain"/>
    <property type="match status" value="1"/>
</dbReference>
<evidence type="ECO:0000313" key="7">
    <source>
        <dbReference type="Proteomes" id="UP000061839"/>
    </source>
</evidence>
<dbReference type="PANTHER" id="PTHR13847:SF286">
    <property type="entry name" value="D-AMINO ACID DEHYDROGENASE"/>
    <property type="match status" value="1"/>
</dbReference>
<proteinExistence type="inferred from homology"/>
<dbReference type="PANTHER" id="PTHR13847">
    <property type="entry name" value="SARCOSINE DEHYDROGENASE-RELATED"/>
    <property type="match status" value="1"/>
</dbReference>
<reference evidence="6 7" key="1">
    <citation type="journal article" date="2015" name="Genome Announc.">
        <title>Complete Genome Sequencing of Protease-Producing Novel Arthrobacter sp. Strain IHBB 11108 Using PacBio Single-Molecule Real-Time Sequencing Technology.</title>
        <authorList>
            <person name="Kiran S."/>
            <person name="Swarnkar M.K."/>
            <person name="Pal M."/>
            <person name="Thakur R."/>
            <person name="Tewari R."/>
            <person name="Singh A.K."/>
            <person name="Gulati A."/>
        </authorList>
    </citation>
    <scope>NUCLEOTIDE SEQUENCE [LARGE SCALE GENOMIC DNA]</scope>
    <source>
        <strain evidence="6 7">IHBB 11108</strain>
    </source>
</reference>
<keyword evidence="4" id="KW-0560">Oxidoreductase</keyword>
<feature type="domain" description="FAD dependent oxidoreductase" evidence="5">
    <location>
        <begin position="2"/>
        <end position="360"/>
    </location>
</feature>
<evidence type="ECO:0000259" key="5">
    <source>
        <dbReference type="Pfam" id="PF01266"/>
    </source>
</evidence>
<comment type="cofactor">
    <cofactor evidence="1">
        <name>FAD</name>
        <dbReference type="ChEBI" id="CHEBI:57692"/>
    </cofactor>
</comment>
<dbReference type="PATRIC" id="fig|1618207.4.peg.1986"/>
<name>A0A0D4C365_9MICC</name>
<dbReference type="InterPro" id="IPR006076">
    <property type="entry name" value="FAD-dep_OxRdtase"/>
</dbReference>
<dbReference type="HOGENOM" id="CLU_060691_2_1_11"/>
<keyword evidence="3" id="KW-0285">Flavoprotein</keyword>
<keyword evidence="7" id="KW-1185">Reference proteome</keyword>
<evidence type="ECO:0000256" key="4">
    <source>
        <dbReference type="ARBA" id="ARBA00023002"/>
    </source>
</evidence>
<dbReference type="GO" id="GO:0016491">
    <property type="term" value="F:oxidoreductase activity"/>
    <property type="evidence" value="ECO:0007669"/>
    <property type="project" value="UniProtKB-KW"/>
</dbReference>
<dbReference type="InterPro" id="IPR036188">
    <property type="entry name" value="FAD/NAD-bd_sf"/>
</dbReference>
<evidence type="ECO:0000256" key="3">
    <source>
        <dbReference type="ARBA" id="ARBA00022630"/>
    </source>
</evidence>